<organism evidence="1 2">
    <name type="scientific">Pantoea nemavictus</name>
    <dbReference type="NCBI Taxonomy" id="2726955"/>
    <lineage>
        <taxon>Bacteria</taxon>
        <taxon>Pseudomonadati</taxon>
        <taxon>Pseudomonadota</taxon>
        <taxon>Gammaproteobacteria</taxon>
        <taxon>Enterobacterales</taxon>
        <taxon>Erwiniaceae</taxon>
        <taxon>Pantoea</taxon>
    </lineage>
</organism>
<keyword evidence="2" id="KW-1185">Reference proteome</keyword>
<dbReference type="Gene3D" id="2.60.40.10">
    <property type="entry name" value="Immunoglobulins"/>
    <property type="match status" value="5"/>
</dbReference>
<accession>A0ABU8PMB2</accession>
<protein>
    <submittedName>
        <fullName evidence="1">Uncharacterized protein</fullName>
    </submittedName>
</protein>
<comment type="caution">
    <text evidence="1">The sequence shown here is derived from an EMBL/GenBank/DDBJ whole genome shotgun (WGS) entry which is preliminary data.</text>
</comment>
<gene>
    <name evidence="1" type="ORF">WH298_01425</name>
</gene>
<dbReference type="InterPro" id="IPR013783">
    <property type="entry name" value="Ig-like_fold"/>
</dbReference>
<reference evidence="1 2" key="1">
    <citation type="submission" date="2023-12" db="EMBL/GenBank/DDBJ databases">
        <title>Gut-associated functions are favored during microbiome assembly across C. elegans life.</title>
        <authorList>
            <person name="Zimmermann J."/>
        </authorList>
    </citation>
    <scope>NUCLEOTIDE SEQUENCE [LARGE SCALE GENOMIC DNA]</scope>
    <source>
        <strain evidence="1 2">BIGb0393</strain>
    </source>
</reference>
<dbReference type="Gene3D" id="3.30.420.430">
    <property type="match status" value="4"/>
</dbReference>
<dbReference type="RefSeq" id="WP_180822025.1">
    <property type="nucleotide sequence ID" value="NZ_JACAWY010000001.1"/>
</dbReference>
<evidence type="ECO:0000313" key="1">
    <source>
        <dbReference type="EMBL" id="MEJ5043886.1"/>
    </source>
</evidence>
<name>A0ABU8PMB2_9GAMM</name>
<sequence length="2151" mass="233149">MNNNKDRDLTHQLNSALPLNNMTPLNEGERFIRIDSVTVMNGDNNDVVTENGTSDGVLFTVRGTALPNEIFFIYVNETRLQVRADREGNWVSHHTPRDLGPIEIKVAIPLTDLSDSFNFTRTEAPIETRPIIHEIYDDEVSYAWEVIGQAATTSDADPIVRGYALAGSEVKVLINGEEVTSTLANDFNNWSLNLPLQEGRNVITVITNGEESEPWEVFYQPAAEPVEPVTPDLAITFMRDVMSGEQIDPNGAATSNSVQLSGTGPADQRFMAYAGNQFIGYVFTDMNGNWSQMLTIPQGSHELTVRSGTERSEAVMITVPAPVPVTPEIHSIWADENTPGLINNGGSTDDNTPQMSGIAGRNATVEVWVNGQHVDTLQADDFGNWHYSPTLSEGMNRIHLVTQGVASETVEVHYAPPAPPVDEPLSILRISDFMTGDVIEPNGSSGNNLIRLSGIGPASGMIQIWSGDTFITSVPASRNGTWQTVLTLPYGENAITLRIPGQQSEPVTITITAPALPVPEIAAVWADENTYGNIENGGNTDDATPQIHGVNVGRYAMVEIWLNGQHIETIMANRAGDWTYSPTLSEGLNQFQVKSQGVASEIFEINYTPAAEVELAIKLVIDGNTFEVIDENGALSGQQVRISGTGPAGAMLSLWSGNTFITDIIPNAAGNWTYFVDLLPGENSLTLRSENASSAPWVVNAPAASLTPPEIHAAWADENSHGQIVNGGNTDDATPRISGRAGSYASVEIWLNGQLVDTTAASVNGSWSYTPTLRKGLNQIVVKTQGVSSESFDIHYAPPAPSVPVITSVWADENNVGFIGNGDTTDDDTLFMRGNNVGSFAEVEIWLHGRRIDTVQADNFGNWSYNLTLGEGRNQIVVKSQGVSSEPYDIHYAPPAPPVPVITSVWADENSHGHIGNGDSTDDATPYIRGHNVGSFAEVEIWLHGRRIDTVQADNFGNWSYHLTLSEGRNQIVVKSQGVSSEPFDIHYAPPAPPVPVITSVWADENSHGHIGNGDSTDDATPYIRGNNVGSFAEVEIWLHGRRIDTVQADNFGNWSYHLTLSEGRNQIVVKSQGVSSEPFDIHYAPPAVPEQPALAITQMQDILTGNPVDPHGTITGRNVILSGTGPRGTIVQIWISDQLVNNVYSGSDGSWSTPIYLLEGENSITVRHAGNQSEAVIITTQNPPPPALEITELLADENGAGPILSGDTTQDATPQLSGIAGAAMLVEIWINDRLVRTVNANRYGEWRYTPTLEEGLNQIVVKSMGVTSEPFEVIYEPLVVPVEPVEPELAITGIRDLATGQILEPNASPDSAEVRLFGKGPANQWVQIWLGDTEIGIALTNGQGEWHKAIDLQLGDNVLTVRVGDQQSEPVLVNVPALNLPVPEIWSVYADEYNPGNLQNGDTTNDDTVQIMGNFGRPFAYFEIWNNDRLVDTQQADQYGRWGYWATLTEGQNNIVVVSRGVSSEPFVIDYQPFEGPATTPAPVIWSIFADNDTRVESGDTTQSSTPYISGRAEPYMRVQLWVNDAMIDAIYADRNGIWHFTPRLTEGVNRIMVKSNGAESDVFELTYQPEVVPVEPVDPVDPELSIVYHNELSDGNTTTAERQSVFSGKAPAGSVITLYLNDQLVTTIEVASTGDWIVSTALFDGVNSLRIGLDGQFSEAVAVTVQGSPAPQILIAQDDQGVAWQLQNNDFTDDAIPQLRGVSAPNAIIQVYVGGQHLGSAQADMSGIWQVDINLNPGRNEIYVVENGVASENFYLTLEDAPVITGLFADGEMHENGGAAGDAELVLHGIAQPGATVEIYDSHSSLPIVITADANGNWSHTVSALIGENTYFAVSRGQWSEAFYFNYIPDLAEPAQPEQPEQPAFPIDMPENIEQYLNVPYITSAYDSVGTMPWLVNSGSWTDDAQPELYGGGARPNVIITILDGDNNVIGSTRTNSKGDWRFTPDEPLSPGQWDFSAANEYGNSGSTFTVNIRDLDPAPNMIAYDDVGDYRGVRPSGSFIDDAMPSFHGGSNPNKLISLYDQNNQLIATTTSNWNGSWTINIETPLLPGTHSFVARDEDGKSSDSLVLNIKTSDDAPWPEISSLLADGDAMLFAAQTESDDQDSFVTLTISEADMAHSSLHDALSSDMVANPRLSIELLDEHQSLTQG</sequence>
<proteinExistence type="predicted"/>
<evidence type="ECO:0000313" key="2">
    <source>
        <dbReference type="Proteomes" id="UP001362100"/>
    </source>
</evidence>
<dbReference type="Proteomes" id="UP001362100">
    <property type="component" value="Unassembled WGS sequence"/>
</dbReference>
<dbReference type="EMBL" id="JBBGZW010000001">
    <property type="protein sequence ID" value="MEJ5043886.1"/>
    <property type="molecule type" value="Genomic_DNA"/>
</dbReference>